<organism evidence="4 5">
    <name type="scientific">Pseudomonas fluorescens</name>
    <dbReference type="NCBI Taxonomy" id="294"/>
    <lineage>
        <taxon>Bacteria</taxon>
        <taxon>Pseudomonadati</taxon>
        <taxon>Pseudomonadota</taxon>
        <taxon>Gammaproteobacteria</taxon>
        <taxon>Pseudomonadales</taxon>
        <taxon>Pseudomonadaceae</taxon>
        <taxon>Pseudomonas</taxon>
    </lineage>
</organism>
<protein>
    <submittedName>
        <fullName evidence="4">Malonic semialdehyde reductase RutE</fullName>
        <ecNumber evidence="4">1.-.-.-</ecNumber>
    </submittedName>
</protein>
<evidence type="ECO:0000313" key="5">
    <source>
        <dbReference type="Proteomes" id="UP000409037"/>
    </source>
</evidence>
<dbReference type="GO" id="GO:0016491">
    <property type="term" value="F:oxidoreductase activity"/>
    <property type="evidence" value="ECO:0007669"/>
    <property type="project" value="UniProtKB-KW"/>
</dbReference>
<gene>
    <name evidence="4" type="primary">rutE</name>
    <name evidence="4" type="ORF">PS833_03542</name>
</gene>
<reference evidence="4 5" key="1">
    <citation type="submission" date="2019-09" db="EMBL/GenBank/DDBJ databases">
        <authorList>
            <person name="Chandra G."/>
            <person name="Truman W A."/>
        </authorList>
    </citation>
    <scope>NUCLEOTIDE SEQUENCE [LARGE SCALE GENOMIC DNA]</scope>
    <source>
        <strain evidence="4">PS833</strain>
    </source>
</reference>
<dbReference type="EC" id="1.-.-.-" evidence="4"/>
<dbReference type="InterPro" id="IPR000415">
    <property type="entry name" value="Nitroreductase-like"/>
</dbReference>
<sequence>MSQTRQSTHAIHPLFINRWSPRAFTGEPIDQGTLDSLFEAARWAPSANNSQPWRFIYARNDSAHWDSLLELLNDNNRRWAAKASALIVLLSKTSHWRPGATEATHLRSHSLDAGAAWASLALQAEHAGWRSHAIGGFDRDKAREVLGVPEGYQVEIAIAIGKQAARETLSIELQARELPTPRHPLQNVVAEGRFAFEAT</sequence>
<dbReference type="RefSeq" id="WP_150798992.1">
    <property type="nucleotide sequence ID" value="NZ_CABVHU010000009.1"/>
</dbReference>
<dbReference type="PANTHER" id="PTHR43673:SF10">
    <property type="entry name" value="NADH DEHYDROGENASE_NAD(P)H NITROREDUCTASE XCC3605-RELATED"/>
    <property type="match status" value="1"/>
</dbReference>
<keyword evidence="2 4" id="KW-0560">Oxidoreductase</keyword>
<dbReference type="SUPFAM" id="SSF55469">
    <property type="entry name" value="FMN-dependent nitroreductase-like"/>
    <property type="match status" value="1"/>
</dbReference>
<dbReference type="AlphaFoldDB" id="A0A5E7U2C4"/>
<name>A0A5E7U2C4_PSEFL</name>
<dbReference type="EMBL" id="CABVHU010000009">
    <property type="protein sequence ID" value="VVO12514.1"/>
    <property type="molecule type" value="Genomic_DNA"/>
</dbReference>
<dbReference type="CDD" id="cd02138">
    <property type="entry name" value="TdsD-like"/>
    <property type="match status" value="1"/>
</dbReference>
<evidence type="ECO:0000256" key="1">
    <source>
        <dbReference type="ARBA" id="ARBA00007118"/>
    </source>
</evidence>
<feature type="domain" description="Nitroreductase" evidence="3">
    <location>
        <begin position="17"/>
        <end position="162"/>
    </location>
</feature>
<proteinExistence type="inferred from homology"/>
<dbReference type="Pfam" id="PF00881">
    <property type="entry name" value="Nitroreductase"/>
    <property type="match status" value="1"/>
</dbReference>
<evidence type="ECO:0000313" key="4">
    <source>
        <dbReference type="EMBL" id="VVO12514.1"/>
    </source>
</evidence>
<evidence type="ECO:0000259" key="3">
    <source>
        <dbReference type="Pfam" id="PF00881"/>
    </source>
</evidence>
<accession>A0A5E7U2C4</accession>
<dbReference type="PANTHER" id="PTHR43673">
    <property type="entry name" value="NAD(P)H NITROREDUCTASE YDGI-RELATED"/>
    <property type="match status" value="1"/>
</dbReference>
<dbReference type="Proteomes" id="UP000409037">
    <property type="component" value="Unassembled WGS sequence"/>
</dbReference>
<dbReference type="InterPro" id="IPR029479">
    <property type="entry name" value="Nitroreductase"/>
</dbReference>
<comment type="similarity">
    <text evidence="1">Belongs to the nitroreductase family.</text>
</comment>
<dbReference type="OrthoDB" id="9802510at2"/>
<dbReference type="Gene3D" id="3.40.109.10">
    <property type="entry name" value="NADH Oxidase"/>
    <property type="match status" value="1"/>
</dbReference>
<evidence type="ECO:0000256" key="2">
    <source>
        <dbReference type="ARBA" id="ARBA00023002"/>
    </source>
</evidence>